<evidence type="ECO:0000313" key="3">
    <source>
        <dbReference type="EMBL" id="KAL0275640.1"/>
    </source>
</evidence>
<proteinExistence type="inferred from homology"/>
<dbReference type="GO" id="GO:0005634">
    <property type="term" value="C:nucleus"/>
    <property type="evidence" value="ECO:0007669"/>
    <property type="project" value="TreeGrafter"/>
</dbReference>
<dbReference type="Pfam" id="PF11176">
    <property type="entry name" value="Tma16"/>
    <property type="match status" value="1"/>
</dbReference>
<evidence type="ECO:0000256" key="1">
    <source>
        <dbReference type="ARBA" id="ARBA00034127"/>
    </source>
</evidence>
<dbReference type="InterPro" id="IPR021346">
    <property type="entry name" value="Tma16"/>
</dbReference>
<accession>A0AAW2I093</accession>
<sequence length="159" mass="18936">MKQNLVGEKFLWFKERIESADEVTPAKVLELMERYLGRFDEELEQIQLKHTVGQRKSRQHASREDVIRMTKKREMNEFNTCGLEMPNLLNPKQLSMLMEWEGELRFLQNFKIVRYSRSHLENLIKKSSNGEKTMDEESQNEADEKEEKTGKGHKLMYIP</sequence>
<dbReference type="EMBL" id="JARGDH010000002">
    <property type="protein sequence ID" value="KAL0275640.1"/>
    <property type="molecule type" value="Genomic_DNA"/>
</dbReference>
<protein>
    <recommendedName>
        <fullName evidence="4">Translation machinery-associated protein 16</fullName>
    </recommendedName>
</protein>
<comment type="similarity">
    <text evidence="1">Belongs to the TMA16 family.</text>
</comment>
<feature type="compositionally biased region" description="Basic and acidic residues" evidence="2">
    <location>
        <begin position="126"/>
        <end position="135"/>
    </location>
</feature>
<dbReference type="PANTHER" id="PTHR13349:SF2">
    <property type="entry name" value="TRANSLATION MACHINERY-ASSOCIATED PROTEIN 16"/>
    <property type="match status" value="1"/>
</dbReference>
<dbReference type="Gene3D" id="1.20.1440.170">
    <property type="entry name" value="Translation machinery-associated protein 16-like"/>
    <property type="match status" value="1"/>
</dbReference>
<organism evidence="3">
    <name type="scientific">Menopon gallinae</name>
    <name type="common">poultry shaft louse</name>
    <dbReference type="NCBI Taxonomy" id="328185"/>
    <lineage>
        <taxon>Eukaryota</taxon>
        <taxon>Metazoa</taxon>
        <taxon>Ecdysozoa</taxon>
        <taxon>Arthropoda</taxon>
        <taxon>Hexapoda</taxon>
        <taxon>Insecta</taxon>
        <taxon>Pterygota</taxon>
        <taxon>Neoptera</taxon>
        <taxon>Paraneoptera</taxon>
        <taxon>Psocodea</taxon>
        <taxon>Troctomorpha</taxon>
        <taxon>Phthiraptera</taxon>
        <taxon>Amblycera</taxon>
        <taxon>Menoponidae</taxon>
        <taxon>Menopon</taxon>
    </lineage>
</organism>
<dbReference type="FunFam" id="1.20.1440.170:FF:000001">
    <property type="entry name" value="Translation machinery-associated 16 homolog"/>
    <property type="match status" value="1"/>
</dbReference>
<reference evidence="3" key="1">
    <citation type="journal article" date="2024" name="Gigascience">
        <title>Chromosome-level genome of the poultry shaft louse Menopon gallinae provides insight into the host-switching and adaptive evolution of parasitic lice.</title>
        <authorList>
            <person name="Xu Y."/>
            <person name="Ma L."/>
            <person name="Liu S."/>
            <person name="Liang Y."/>
            <person name="Liu Q."/>
            <person name="He Z."/>
            <person name="Tian L."/>
            <person name="Duan Y."/>
            <person name="Cai W."/>
            <person name="Li H."/>
            <person name="Song F."/>
        </authorList>
    </citation>
    <scope>NUCLEOTIDE SEQUENCE</scope>
    <source>
        <strain evidence="3">Cailab_2023a</strain>
    </source>
</reference>
<dbReference type="AlphaFoldDB" id="A0AAW2I093"/>
<dbReference type="InterPro" id="IPR038356">
    <property type="entry name" value="Tma16_sf"/>
</dbReference>
<feature type="region of interest" description="Disordered" evidence="2">
    <location>
        <begin position="126"/>
        <end position="159"/>
    </location>
</feature>
<evidence type="ECO:0008006" key="4">
    <source>
        <dbReference type="Google" id="ProtNLM"/>
    </source>
</evidence>
<comment type="caution">
    <text evidence="3">The sequence shown here is derived from an EMBL/GenBank/DDBJ whole genome shotgun (WGS) entry which is preliminary data.</text>
</comment>
<gene>
    <name evidence="3" type="ORF">PYX00_003438</name>
</gene>
<name>A0AAW2I093_9NEOP</name>
<evidence type="ECO:0000256" key="2">
    <source>
        <dbReference type="SAM" id="MobiDB-lite"/>
    </source>
</evidence>
<dbReference type="PANTHER" id="PTHR13349">
    <property type="entry name" value="TRANSLATION MACHINERY-ASSOCIATED PROTEIN 16"/>
    <property type="match status" value="1"/>
</dbReference>